<organism evidence="1 2">
    <name type="scientific">Molorchus minor</name>
    <dbReference type="NCBI Taxonomy" id="1323400"/>
    <lineage>
        <taxon>Eukaryota</taxon>
        <taxon>Metazoa</taxon>
        <taxon>Ecdysozoa</taxon>
        <taxon>Arthropoda</taxon>
        <taxon>Hexapoda</taxon>
        <taxon>Insecta</taxon>
        <taxon>Pterygota</taxon>
        <taxon>Neoptera</taxon>
        <taxon>Endopterygota</taxon>
        <taxon>Coleoptera</taxon>
        <taxon>Polyphaga</taxon>
        <taxon>Cucujiformia</taxon>
        <taxon>Chrysomeloidea</taxon>
        <taxon>Cerambycidae</taxon>
        <taxon>Lamiinae</taxon>
        <taxon>Monochamini</taxon>
        <taxon>Molorchus</taxon>
    </lineage>
</organism>
<protein>
    <submittedName>
        <fullName evidence="1">Uncharacterized protein</fullName>
    </submittedName>
</protein>
<keyword evidence="2" id="KW-1185">Reference proteome</keyword>
<proteinExistence type="predicted"/>
<dbReference type="EMBL" id="JAPWTJ010000245">
    <property type="protein sequence ID" value="KAJ8980656.1"/>
    <property type="molecule type" value="Genomic_DNA"/>
</dbReference>
<accession>A0ABQ9JQZ4</accession>
<name>A0ABQ9JQZ4_9CUCU</name>
<gene>
    <name evidence="1" type="ORF">NQ317_017582</name>
</gene>
<reference evidence="1" key="1">
    <citation type="journal article" date="2023" name="Insect Mol. Biol.">
        <title>Genome sequencing provides insights into the evolution of gene families encoding plant cell wall-degrading enzymes in longhorned beetles.</title>
        <authorList>
            <person name="Shin N.R."/>
            <person name="Okamura Y."/>
            <person name="Kirsch R."/>
            <person name="Pauchet Y."/>
        </authorList>
    </citation>
    <scope>NUCLEOTIDE SEQUENCE</scope>
    <source>
        <strain evidence="1">MMC_N1</strain>
    </source>
</reference>
<evidence type="ECO:0000313" key="1">
    <source>
        <dbReference type="EMBL" id="KAJ8980656.1"/>
    </source>
</evidence>
<evidence type="ECO:0000313" key="2">
    <source>
        <dbReference type="Proteomes" id="UP001162164"/>
    </source>
</evidence>
<dbReference type="Proteomes" id="UP001162164">
    <property type="component" value="Unassembled WGS sequence"/>
</dbReference>
<comment type="caution">
    <text evidence="1">The sequence shown here is derived from an EMBL/GenBank/DDBJ whole genome shotgun (WGS) entry which is preliminary data.</text>
</comment>
<dbReference type="Gene3D" id="2.60.120.830">
    <property type="match status" value="1"/>
</dbReference>
<sequence>MENHATQKFSLIDFRYKMSLLGKVQPLGISILKYPFWNTKHSAISKATIQPLRSVNSRGVIGSIDDNQEECAACLKGTCRSINGFYTRPDLPPGYSLVTQIPPGACRIFIQQLKHTKNVLEKIRNWILLQNIIASEASSSFNGIQVLLKGFKLVEKASSSFNGLQAPLKGFTYFAKRTCGFFSNFYWRRRIILCELGIAKPFRFKRDFGL</sequence>